<feature type="compositionally biased region" description="Basic and acidic residues" evidence="1">
    <location>
        <begin position="60"/>
        <end position="70"/>
    </location>
</feature>
<evidence type="ECO:0000313" key="2">
    <source>
        <dbReference type="EMBL" id="CAG8956454.1"/>
    </source>
</evidence>
<dbReference type="Proteomes" id="UP000696280">
    <property type="component" value="Unassembled WGS sequence"/>
</dbReference>
<proteinExistence type="predicted"/>
<sequence>MQRFPGQAIYVSTWKLNGGVDEDLRSQRRKERLRSVGQVWGYGGYEGEDERAGEDEREDTELGRKQRHQDQGADIFSFATSTIGIGSYSGLSMDSGLVDSSFRFFRHHPRLAFLTVPVLVPQHHSQAKPLFPTPWPQDCTKYFKVLKKEVPSTS</sequence>
<dbReference type="AlphaFoldDB" id="A0A9N9KZQ5"/>
<evidence type="ECO:0000256" key="1">
    <source>
        <dbReference type="SAM" id="MobiDB-lite"/>
    </source>
</evidence>
<protein>
    <submittedName>
        <fullName evidence="2">Uncharacterized protein</fullName>
    </submittedName>
</protein>
<accession>A0A9N9KZQ5</accession>
<feature type="region of interest" description="Disordered" evidence="1">
    <location>
        <begin position="41"/>
        <end position="70"/>
    </location>
</feature>
<comment type="caution">
    <text evidence="2">The sequence shown here is derived from an EMBL/GenBank/DDBJ whole genome shotgun (WGS) entry which is preliminary data.</text>
</comment>
<gene>
    <name evidence="2" type="ORF">HYFRA_00003839</name>
</gene>
<name>A0A9N9KZQ5_9HELO</name>
<keyword evidence="3" id="KW-1185">Reference proteome</keyword>
<reference evidence="2" key="1">
    <citation type="submission" date="2021-07" db="EMBL/GenBank/DDBJ databases">
        <authorList>
            <person name="Durling M."/>
        </authorList>
    </citation>
    <scope>NUCLEOTIDE SEQUENCE</scope>
</reference>
<feature type="compositionally biased region" description="Acidic residues" evidence="1">
    <location>
        <begin position="46"/>
        <end position="59"/>
    </location>
</feature>
<dbReference type="EMBL" id="CAJVRL010000070">
    <property type="protein sequence ID" value="CAG8956454.1"/>
    <property type="molecule type" value="Genomic_DNA"/>
</dbReference>
<organism evidence="2 3">
    <name type="scientific">Hymenoscyphus fraxineus</name>
    <dbReference type="NCBI Taxonomy" id="746836"/>
    <lineage>
        <taxon>Eukaryota</taxon>
        <taxon>Fungi</taxon>
        <taxon>Dikarya</taxon>
        <taxon>Ascomycota</taxon>
        <taxon>Pezizomycotina</taxon>
        <taxon>Leotiomycetes</taxon>
        <taxon>Helotiales</taxon>
        <taxon>Helotiaceae</taxon>
        <taxon>Hymenoscyphus</taxon>
    </lineage>
</organism>
<evidence type="ECO:0000313" key="3">
    <source>
        <dbReference type="Proteomes" id="UP000696280"/>
    </source>
</evidence>